<protein>
    <submittedName>
        <fullName evidence="6">Stabilin-1-like</fullName>
    </submittedName>
</protein>
<evidence type="ECO:0000256" key="2">
    <source>
        <dbReference type="ARBA" id="ARBA00023136"/>
    </source>
</evidence>
<evidence type="ECO:0000256" key="4">
    <source>
        <dbReference type="ARBA" id="ARBA00023180"/>
    </source>
</evidence>
<keyword evidence="2" id="KW-0472">Membrane</keyword>
<name>A0A1S3GX08_DIPOR</name>
<dbReference type="KEGG" id="dord:106002481"/>
<dbReference type="RefSeq" id="XP_012892804.1">
    <property type="nucleotide sequence ID" value="XM_013037350.1"/>
</dbReference>
<evidence type="ECO:0000313" key="6">
    <source>
        <dbReference type="RefSeq" id="XP_012892804.1"/>
    </source>
</evidence>
<dbReference type="OrthoDB" id="286301at2759"/>
<organism evidence="5 6">
    <name type="scientific">Dipodomys ordii</name>
    <name type="common">Ord's kangaroo rat</name>
    <dbReference type="NCBI Taxonomy" id="10020"/>
    <lineage>
        <taxon>Eukaryota</taxon>
        <taxon>Metazoa</taxon>
        <taxon>Chordata</taxon>
        <taxon>Craniata</taxon>
        <taxon>Vertebrata</taxon>
        <taxon>Euteleostomi</taxon>
        <taxon>Mammalia</taxon>
        <taxon>Eutheria</taxon>
        <taxon>Euarchontoglires</taxon>
        <taxon>Glires</taxon>
        <taxon>Rodentia</taxon>
        <taxon>Castorimorpha</taxon>
        <taxon>Heteromyidae</taxon>
        <taxon>Dipodomyinae</taxon>
        <taxon>Dipodomys</taxon>
    </lineage>
</organism>
<sequence>GSCVDCQALNTSTCPPNSVKLDIFPKECVYTHDPTGLNVLRKGCAHYCNQTIMKPGCCKGFFGPDCTQCPGGFSNPCYGKGN</sequence>
<evidence type="ECO:0000313" key="5">
    <source>
        <dbReference type="Proteomes" id="UP000081671"/>
    </source>
</evidence>
<evidence type="ECO:0000256" key="1">
    <source>
        <dbReference type="ARBA" id="ARBA00004370"/>
    </source>
</evidence>
<dbReference type="AlphaFoldDB" id="A0A1S3GX08"/>
<feature type="non-terminal residue" evidence="6">
    <location>
        <position position="82"/>
    </location>
</feature>
<reference evidence="6" key="1">
    <citation type="submission" date="2025-08" db="UniProtKB">
        <authorList>
            <consortium name="RefSeq"/>
        </authorList>
    </citation>
    <scope>IDENTIFICATION</scope>
    <source>
        <tissue evidence="6">Kidney</tissue>
    </source>
</reference>
<proteinExistence type="predicted"/>
<keyword evidence="3" id="KW-1015">Disulfide bond</keyword>
<dbReference type="PANTHER" id="PTHR24038:SF8">
    <property type="entry name" value="STABILIN-1"/>
    <property type="match status" value="1"/>
</dbReference>
<evidence type="ECO:0000256" key="3">
    <source>
        <dbReference type="ARBA" id="ARBA00023157"/>
    </source>
</evidence>
<dbReference type="GO" id="GO:0016020">
    <property type="term" value="C:membrane"/>
    <property type="evidence" value="ECO:0007669"/>
    <property type="project" value="UniProtKB-SubCell"/>
</dbReference>
<keyword evidence="5" id="KW-1185">Reference proteome</keyword>
<dbReference type="GeneID" id="106002481"/>
<dbReference type="Proteomes" id="UP000081671">
    <property type="component" value="Unplaced"/>
</dbReference>
<keyword evidence="4" id="KW-0325">Glycoprotein</keyword>
<dbReference type="InParanoid" id="A0A1S3GX08"/>
<feature type="non-terminal residue" evidence="6">
    <location>
        <position position="1"/>
    </location>
</feature>
<comment type="subcellular location">
    <subcellularLocation>
        <location evidence="1">Membrane</location>
    </subcellularLocation>
</comment>
<accession>A0A1S3GX08</accession>
<dbReference type="PANTHER" id="PTHR24038">
    <property type="entry name" value="STABILIN"/>
    <property type="match status" value="1"/>
</dbReference>
<gene>
    <name evidence="6" type="primary">LOC106002481</name>
</gene>